<dbReference type="STRING" id="1448308.A0A2T2NI67"/>
<dbReference type="AlphaFoldDB" id="A0A2T2NI67"/>
<keyword evidence="1" id="KW-0560">Oxidoreductase</keyword>
<dbReference type="SUPFAM" id="SSF51735">
    <property type="entry name" value="NAD(P)-binding Rossmann-fold domains"/>
    <property type="match status" value="1"/>
</dbReference>
<dbReference type="InterPro" id="IPR002347">
    <property type="entry name" value="SDR_fam"/>
</dbReference>
<sequence length="343" mass="37319">MASKDLAPLKASMGKLFVQSQFCTKPKPPPPTTTLSGQTALVTGSNIGIGLECARQFLDLQVAHLILGVRNIDKGEKAAASLRKAHPNATIEVWPLDMLSYNSVEDFAKRCQGLKTLDVAVLNAGMTSTKFIINQSTGHEEMVQVNYLSTALLAILLLPALSKEADAKIRPGKLTIVSSGTALIAQFPNIKSNPLLPSFDDDKGWDLNAATDRYCTSKTLLLMFVSKISELVDPRKVIINAVDPGFVQGTGLHRSMGAGLRAMFAVLKTLSARSLEQGAWTYIDAAVVRGEESHGCFLMDYDISPYHALMYTDDGKEAVEKLWEETLQEFQFARAEKVVTLVG</sequence>
<evidence type="ECO:0000256" key="1">
    <source>
        <dbReference type="ARBA" id="ARBA00023002"/>
    </source>
</evidence>
<evidence type="ECO:0000313" key="3">
    <source>
        <dbReference type="Proteomes" id="UP000240883"/>
    </source>
</evidence>
<organism evidence="2 3">
    <name type="scientific">Corynespora cassiicola Philippines</name>
    <dbReference type="NCBI Taxonomy" id="1448308"/>
    <lineage>
        <taxon>Eukaryota</taxon>
        <taxon>Fungi</taxon>
        <taxon>Dikarya</taxon>
        <taxon>Ascomycota</taxon>
        <taxon>Pezizomycotina</taxon>
        <taxon>Dothideomycetes</taxon>
        <taxon>Pleosporomycetidae</taxon>
        <taxon>Pleosporales</taxon>
        <taxon>Corynesporascaceae</taxon>
        <taxon>Corynespora</taxon>
    </lineage>
</organism>
<dbReference type="EMBL" id="KZ678137">
    <property type="protein sequence ID" value="PSN65090.1"/>
    <property type="molecule type" value="Genomic_DNA"/>
</dbReference>
<keyword evidence="3" id="KW-1185">Reference proteome</keyword>
<evidence type="ECO:0000313" key="2">
    <source>
        <dbReference type="EMBL" id="PSN65090.1"/>
    </source>
</evidence>
<name>A0A2T2NI67_CORCC</name>
<dbReference type="Gene3D" id="3.40.50.720">
    <property type="entry name" value="NAD(P)-binding Rossmann-like Domain"/>
    <property type="match status" value="1"/>
</dbReference>
<dbReference type="PRINTS" id="PR00081">
    <property type="entry name" value="GDHRDH"/>
</dbReference>
<accession>A0A2T2NI67</accession>
<dbReference type="Proteomes" id="UP000240883">
    <property type="component" value="Unassembled WGS sequence"/>
</dbReference>
<dbReference type="GO" id="GO:0016491">
    <property type="term" value="F:oxidoreductase activity"/>
    <property type="evidence" value="ECO:0007669"/>
    <property type="project" value="UniProtKB-KW"/>
</dbReference>
<dbReference type="PANTHER" id="PTHR43157:SF35">
    <property type="entry name" value="DEHYDROGENASE_REDUCTASE FAMILY PROTEIN, PUTATIVE-RELATED"/>
    <property type="match status" value="1"/>
</dbReference>
<dbReference type="Pfam" id="PF00106">
    <property type="entry name" value="adh_short"/>
    <property type="match status" value="1"/>
</dbReference>
<dbReference type="OrthoDB" id="542013at2759"/>
<dbReference type="InterPro" id="IPR036291">
    <property type="entry name" value="NAD(P)-bd_dom_sf"/>
</dbReference>
<gene>
    <name evidence="2" type="ORF">BS50DRAFT_645083</name>
</gene>
<reference evidence="2 3" key="1">
    <citation type="journal article" date="2018" name="Front. Microbiol.">
        <title>Genome-Wide Analysis of Corynespora cassiicola Leaf Fall Disease Putative Effectors.</title>
        <authorList>
            <person name="Lopez D."/>
            <person name="Ribeiro S."/>
            <person name="Label P."/>
            <person name="Fumanal B."/>
            <person name="Venisse J.S."/>
            <person name="Kohler A."/>
            <person name="de Oliveira R.R."/>
            <person name="Labutti K."/>
            <person name="Lipzen A."/>
            <person name="Lail K."/>
            <person name="Bauer D."/>
            <person name="Ohm R.A."/>
            <person name="Barry K.W."/>
            <person name="Spatafora J."/>
            <person name="Grigoriev I.V."/>
            <person name="Martin F.M."/>
            <person name="Pujade-Renaud V."/>
        </authorList>
    </citation>
    <scope>NUCLEOTIDE SEQUENCE [LARGE SCALE GENOMIC DNA]</scope>
    <source>
        <strain evidence="2 3">Philippines</strain>
    </source>
</reference>
<protein>
    <submittedName>
        <fullName evidence="2">Short-chain dehydrogenase</fullName>
    </submittedName>
</protein>
<proteinExistence type="predicted"/>
<dbReference type="PANTHER" id="PTHR43157">
    <property type="entry name" value="PHOSPHATIDYLINOSITOL-GLYCAN BIOSYNTHESIS CLASS F PROTEIN-RELATED"/>
    <property type="match status" value="1"/>
</dbReference>